<organism evidence="6 7">
    <name type="scientific">Adineta steineri</name>
    <dbReference type="NCBI Taxonomy" id="433720"/>
    <lineage>
        <taxon>Eukaryota</taxon>
        <taxon>Metazoa</taxon>
        <taxon>Spiralia</taxon>
        <taxon>Gnathifera</taxon>
        <taxon>Rotifera</taxon>
        <taxon>Eurotatoria</taxon>
        <taxon>Bdelloidea</taxon>
        <taxon>Adinetida</taxon>
        <taxon>Adinetidae</taxon>
        <taxon>Adineta</taxon>
    </lineage>
</organism>
<dbReference type="GO" id="GO:0005794">
    <property type="term" value="C:Golgi apparatus"/>
    <property type="evidence" value="ECO:0007669"/>
    <property type="project" value="TreeGrafter"/>
</dbReference>
<dbReference type="GO" id="GO:0007034">
    <property type="term" value="P:vacuolar transport"/>
    <property type="evidence" value="ECO:0007669"/>
    <property type="project" value="TreeGrafter"/>
</dbReference>
<dbReference type="PANTHER" id="PTHR21481:SF0">
    <property type="entry name" value="PROTEIN CLEC16A"/>
    <property type="match status" value="1"/>
</dbReference>
<gene>
    <name evidence="6" type="ORF">JYZ213_LOCUS21003</name>
</gene>
<accession>A0A814NMG7</accession>
<dbReference type="EMBL" id="CAJNOG010000226">
    <property type="protein sequence ID" value="CAF1094049.1"/>
    <property type="molecule type" value="Genomic_DNA"/>
</dbReference>
<feature type="region of interest" description="Disordered" evidence="3">
    <location>
        <begin position="392"/>
        <end position="431"/>
    </location>
</feature>
<dbReference type="InterPro" id="IPR045820">
    <property type="entry name" value="CLEC16A/TT9_C"/>
</dbReference>
<evidence type="ECO:0000313" key="7">
    <source>
        <dbReference type="Proteomes" id="UP000663845"/>
    </source>
</evidence>
<dbReference type="AlphaFoldDB" id="A0A814NMG7"/>
<proteinExistence type="inferred from homology"/>
<evidence type="ECO:0000259" key="4">
    <source>
        <dbReference type="Pfam" id="PF09758"/>
    </source>
</evidence>
<dbReference type="GO" id="GO:0005770">
    <property type="term" value="C:late endosome"/>
    <property type="evidence" value="ECO:0007669"/>
    <property type="project" value="TreeGrafter"/>
</dbReference>
<dbReference type="InterPro" id="IPR019155">
    <property type="entry name" value="CLEC16A/TT9_N"/>
</dbReference>
<feature type="compositionally biased region" description="Polar residues" evidence="3">
    <location>
        <begin position="408"/>
        <end position="431"/>
    </location>
</feature>
<name>A0A814NMG7_9BILA</name>
<dbReference type="PANTHER" id="PTHR21481">
    <property type="entry name" value="PROTEIN CLEC16A"/>
    <property type="match status" value="1"/>
</dbReference>
<evidence type="ECO:0000256" key="2">
    <source>
        <dbReference type="ARBA" id="ARBA00023006"/>
    </source>
</evidence>
<evidence type="ECO:0000256" key="3">
    <source>
        <dbReference type="SAM" id="MobiDB-lite"/>
    </source>
</evidence>
<reference evidence="6" key="1">
    <citation type="submission" date="2021-02" db="EMBL/GenBank/DDBJ databases">
        <authorList>
            <person name="Nowell W R."/>
        </authorList>
    </citation>
    <scope>NUCLEOTIDE SEQUENCE</scope>
</reference>
<dbReference type="GO" id="GO:0006914">
    <property type="term" value="P:autophagy"/>
    <property type="evidence" value="ECO:0007669"/>
    <property type="project" value="UniProtKB-KW"/>
</dbReference>
<protein>
    <recommendedName>
        <fullName evidence="8">Protein CLEC16A</fullName>
    </recommendedName>
</protein>
<dbReference type="InterPro" id="IPR039272">
    <property type="entry name" value="CLEC16A/TT9"/>
</dbReference>
<feature type="domain" description="FPL" evidence="4">
    <location>
        <begin position="51"/>
        <end position="198"/>
    </location>
</feature>
<evidence type="ECO:0000256" key="1">
    <source>
        <dbReference type="ARBA" id="ARBA00006441"/>
    </source>
</evidence>
<sequence length="502" mass="58538">MSVFTRAKNGLFGQIKPKNPHSLENLKYLYGVLSRNPTISDANRDLLIETLRFISEILLWGDQNDTSVFDVFLERGMLTFFLNYMRQKNGHYICGQVLQTLNILFENIRRETSLYYLLSNNHVNNIIVHKFDFADEEIMAYYISFLKTLSLKLNTHLINFFYNKTTNEFPLYVEAIKFFNNTESMIRIAVRTLTLNVYKVPDPDMHRFILDRTATEYFSNLVWFMRNHILDFDTMIRNNQDINTRGNVTSKLEEYLDDIHYLQDIFLLNVDSLNNVLKEQLMNRLLIPVYVFSLIKRDKFTRVKDPRTMLDQSPALFLLAEIFLVVRYRPVIEELADIILSADIETVEAVQRRYGEQTTYSSPPASLEVCLAKVESVQSKISSEISLNALDINDNTSRQHRENDQTRTRSASSSPQPSADNQRTNETTVKPTSLYVSNWTDDEKYKRTNDRTKFNETQLADRPYFEALVKALNCAESDQQCFYALSVLLTMTMNTCTRFSLA</sequence>
<feature type="compositionally biased region" description="Basic and acidic residues" evidence="3">
    <location>
        <begin position="397"/>
        <end position="407"/>
    </location>
</feature>
<dbReference type="Proteomes" id="UP000663845">
    <property type="component" value="Unassembled WGS sequence"/>
</dbReference>
<comment type="caution">
    <text evidence="6">The sequence shown here is derived from an EMBL/GenBank/DDBJ whole genome shotgun (WGS) entry which is preliminary data.</text>
</comment>
<feature type="domain" description="CLEC16A/TT9 C-terminal" evidence="5">
    <location>
        <begin position="244"/>
        <end position="495"/>
    </location>
</feature>
<comment type="similarity">
    <text evidence="1">Belongs to the CLEC16A/gop-1 family.</text>
</comment>
<evidence type="ECO:0000313" key="6">
    <source>
        <dbReference type="EMBL" id="CAF1094049.1"/>
    </source>
</evidence>
<dbReference type="GO" id="GO:1901096">
    <property type="term" value="P:regulation of autophagosome maturation"/>
    <property type="evidence" value="ECO:0007669"/>
    <property type="project" value="TreeGrafter"/>
</dbReference>
<keyword evidence="2" id="KW-0072">Autophagy</keyword>
<dbReference type="Pfam" id="PF09758">
    <property type="entry name" value="FPL"/>
    <property type="match status" value="1"/>
</dbReference>
<dbReference type="Pfam" id="PF19439">
    <property type="entry name" value="CLEC16A_C"/>
    <property type="match status" value="1"/>
</dbReference>
<dbReference type="GO" id="GO:0016197">
    <property type="term" value="P:endosomal transport"/>
    <property type="evidence" value="ECO:0007669"/>
    <property type="project" value="TreeGrafter"/>
</dbReference>
<evidence type="ECO:0000259" key="5">
    <source>
        <dbReference type="Pfam" id="PF19439"/>
    </source>
</evidence>
<evidence type="ECO:0008006" key="8">
    <source>
        <dbReference type="Google" id="ProtNLM"/>
    </source>
</evidence>